<name>A0ACD3BHU3_9AGAR</name>
<accession>A0ACD3BHU3</accession>
<gene>
    <name evidence="1" type="ORF">BDN72DRAFT_831175</name>
</gene>
<dbReference type="Proteomes" id="UP000308600">
    <property type="component" value="Unassembled WGS sequence"/>
</dbReference>
<protein>
    <submittedName>
        <fullName evidence="1">Uncharacterized protein</fullName>
    </submittedName>
</protein>
<organism evidence="1 2">
    <name type="scientific">Pluteus cervinus</name>
    <dbReference type="NCBI Taxonomy" id="181527"/>
    <lineage>
        <taxon>Eukaryota</taxon>
        <taxon>Fungi</taxon>
        <taxon>Dikarya</taxon>
        <taxon>Basidiomycota</taxon>
        <taxon>Agaricomycotina</taxon>
        <taxon>Agaricomycetes</taxon>
        <taxon>Agaricomycetidae</taxon>
        <taxon>Agaricales</taxon>
        <taxon>Pluteineae</taxon>
        <taxon>Pluteaceae</taxon>
        <taxon>Pluteus</taxon>
    </lineage>
</organism>
<keyword evidence="2" id="KW-1185">Reference proteome</keyword>
<evidence type="ECO:0000313" key="2">
    <source>
        <dbReference type="Proteomes" id="UP000308600"/>
    </source>
</evidence>
<dbReference type="EMBL" id="ML208260">
    <property type="protein sequence ID" value="TFK76597.1"/>
    <property type="molecule type" value="Genomic_DNA"/>
</dbReference>
<evidence type="ECO:0000313" key="1">
    <source>
        <dbReference type="EMBL" id="TFK76597.1"/>
    </source>
</evidence>
<reference evidence="1 2" key="1">
    <citation type="journal article" date="2019" name="Nat. Ecol. Evol.">
        <title>Megaphylogeny resolves global patterns of mushroom evolution.</title>
        <authorList>
            <person name="Varga T."/>
            <person name="Krizsan K."/>
            <person name="Foldi C."/>
            <person name="Dima B."/>
            <person name="Sanchez-Garcia M."/>
            <person name="Sanchez-Ramirez S."/>
            <person name="Szollosi G.J."/>
            <person name="Szarkandi J.G."/>
            <person name="Papp V."/>
            <person name="Albert L."/>
            <person name="Andreopoulos W."/>
            <person name="Angelini C."/>
            <person name="Antonin V."/>
            <person name="Barry K.W."/>
            <person name="Bougher N.L."/>
            <person name="Buchanan P."/>
            <person name="Buyck B."/>
            <person name="Bense V."/>
            <person name="Catcheside P."/>
            <person name="Chovatia M."/>
            <person name="Cooper J."/>
            <person name="Damon W."/>
            <person name="Desjardin D."/>
            <person name="Finy P."/>
            <person name="Geml J."/>
            <person name="Haridas S."/>
            <person name="Hughes K."/>
            <person name="Justo A."/>
            <person name="Karasinski D."/>
            <person name="Kautmanova I."/>
            <person name="Kiss B."/>
            <person name="Kocsube S."/>
            <person name="Kotiranta H."/>
            <person name="LaButti K.M."/>
            <person name="Lechner B.E."/>
            <person name="Liimatainen K."/>
            <person name="Lipzen A."/>
            <person name="Lukacs Z."/>
            <person name="Mihaltcheva S."/>
            <person name="Morgado L.N."/>
            <person name="Niskanen T."/>
            <person name="Noordeloos M.E."/>
            <person name="Ohm R.A."/>
            <person name="Ortiz-Santana B."/>
            <person name="Ovrebo C."/>
            <person name="Racz N."/>
            <person name="Riley R."/>
            <person name="Savchenko A."/>
            <person name="Shiryaev A."/>
            <person name="Soop K."/>
            <person name="Spirin V."/>
            <person name="Szebenyi C."/>
            <person name="Tomsovsky M."/>
            <person name="Tulloss R.E."/>
            <person name="Uehling J."/>
            <person name="Grigoriev I.V."/>
            <person name="Vagvolgyi C."/>
            <person name="Papp T."/>
            <person name="Martin F.M."/>
            <person name="Miettinen O."/>
            <person name="Hibbett D.S."/>
            <person name="Nagy L.G."/>
        </authorList>
    </citation>
    <scope>NUCLEOTIDE SEQUENCE [LARGE SCALE GENOMIC DNA]</scope>
    <source>
        <strain evidence="1 2">NL-1719</strain>
    </source>
</reference>
<proteinExistence type="predicted"/>
<sequence>MDSHDTDVLVALVLSLADSAQDHSQEEVLNALVQSNGDVNEAVRLLHRPHSKKRPQPTGTSTISSWLSSRTKRRKEDDVPAPTTNGSSEQPHQESTAAQVLDALPQSTSRTAGDKPTVDLMTVLRQPQPSNKPKRNLPPLLLTTPSLVKEHTPCTLHLSVLPPELACDLFYTMLDASSSWQRNKWWLFDRVVESPHRTSFYARNLSAEDDGWEEAAQYWYNGRQTSKPDVFPPKMEEACSIIEKIVNAELRKRERFPLEWAGDPNDELPWRANVAASNCYAGSKESVGFHSDQLTYLGPYPTIASLSLGTRRTFTLREVIPSEEADSRKAQTFHIPLPHNSLAIMHASCQEKFKHSIPPQQAIDIYRPQFPRPGQEQVSTSNCRINITFRFYRPDFRPSKTPRCKCDVPTILRPDMKNRMNGKTDRYWWTCYAGAQNDGNGCNFWRVMDMKLEERGPCIGDQRVNPLVEA</sequence>